<dbReference type="EMBL" id="CM042051">
    <property type="protein sequence ID" value="KAI3728984.1"/>
    <property type="molecule type" value="Genomic_DNA"/>
</dbReference>
<dbReference type="Proteomes" id="UP001055879">
    <property type="component" value="Linkage Group LG05"/>
</dbReference>
<organism evidence="1 2">
    <name type="scientific">Arctium lappa</name>
    <name type="common">Greater burdock</name>
    <name type="synonym">Lappa major</name>
    <dbReference type="NCBI Taxonomy" id="4217"/>
    <lineage>
        <taxon>Eukaryota</taxon>
        <taxon>Viridiplantae</taxon>
        <taxon>Streptophyta</taxon>
        <taxon>Embryophyta</taxon>
        <taxon>Tracheophyta</taxon>
        <taxon>Spermatophyta</taxon>
        <taxon>Magnoliopsida</taxon>
        <taxon>eudicotyledons</taxon>
        <taxon>Gunneridae</taxon>
        <taxon>Pentapetalae</taxon>
        <taxon>asterids</taxon>
        <taxon>campanulids</taxon>
        <taxon>Asterales</taxon>
        <taxon>Asteraceae</taxon>
        <taxon>Carduoideae</taxon>
        <taxon>Cardueae</taxon>
        <taxon>Arctiinae</taxon>
        <taxon>Arctium</taxon>
    </lineage>
</organism>
<reference evidence="1 2" key="2">
    <citation type="journal article" date="2022" name="Mol. Ecol. Resour.">
        <title>The genomes of chicory, endive, great burdock and yacon provide insights into Asteraceae paleo-polyploidization history and plant inulin production.</title>
        <authorList>
            <person name="Fan W."/>
            <person name="Wang S."/>
            <person name="Wang H."/>
            <person name="Wang A."/>
            <person name="Jiang F."/>
            <person name="Liu H."/>
            <person name="Zhao H."/>
            <person name="Xu D."/>
            <person name="Zhang Y."/>
        </authorList>
    </citation>
    <scope>NUCLEOTIDE SEQUENCE [LARGE SCALE GENOMIC DNA]</scope>
    <source>
        <strain evidence="2">cv. Niubang</strain>
    </source>
</reference>
<evidence type="ECO:0000313" key="2">
    <source>
        <dbReference type="Proteomes" id="UP001055879"/>
    </source>
</evidence>
<keyword evidence="2" id="KW-1185">Reference proteome</keyword>
<protein>
    <submittedName>
        <fullName evidence="1">Uncharacterized protein</fullName>
    </submittedName>
</protein>
<proteinExistence type="predicted"/>
<comment type="caution">
    <text evidence="1">The sequence shown here is derived from an EMBL/GenBank/DDBJ whole genome shotgun (WGS) entry which is preliminary data.</text>
</comment>
<accession>A0ACB9C3X5</accession>
<reference evidence="2" key="1">
    <citation type="journal article" date="2022" name="Mol. Ecol. Resour.">
        <title>The genomes of chicory, endive, great burdock and yacon provide insights into Asteraceae palaeo-polyploidization history and plant inulin production.</title>
        <authorList>
            <person name="Fan W."/>
            <person name="Wang S."/>
            <person name="Wang H."/>
            <person name="Wang A."/>
            <person name="Jiang F."/>
            <person name="Liu H."/>
            <person name="Zhao H."/>
            <person name="Xu D."/>
            <person name="Zhang Y."/>
        </authorList>
    </citation>
    <scope>NUCLEOTIDE SEQUENCE [LARGE SCALE GENOMIC DNA]</scope>
    <source>
        <strain evidence="2">cv. Niubang</strain>
    </source>
</reference>
<sequence>MTHRPRFCSPIDPYESLPFKSYISNRVSTTAVYKSNQDLQKPQDINRRVHQGTSVGAPRDVRECTTF</sequence>
<name>A0ACB9C3X5_ARCLA</name>
<evidence type="ECO:0000313" key="1">
    <source>
        <dbReference type="EMBL" id="KAI3728984.1"/>
    </source>
</evidence>
<gene>
    <name evidence="1" type="ORF">L6452_17629</name>
</gene>